<keyword evidence="3" id="KW-0472">Membrane</keyword>
<evidence type="ECO:0000313" key="5">
    <source>
        <dbReference type="EMBL" id="KAL1117128.1"/>
    </source>
</evidence>
<feature type="domain" description="SAC" evidence="4">
    <location>
        <begin position="124"/>
        <end position="492"/>
    </location>
</feature>
<accession>A0ABD0Y169</accession>
<evidence type="ECO:0000256" key="3">
    <source>
        <dbReference type="ARBA" id="ARBA00023136"/>
    </source>
</evidence>
<reference evidence="5 6" key="1">
    <citation type="submission" date="2024-07" db="EMBL/GenBank/DDBJ databases">
        <title>Chromosome-level genome assembly of the water stick insect Ranatra chinensis (Heteroptera: Nepidae).</title>
        <authorList>
            <person name="Liu X."/>
        </authorList>
    </citation>
    <scope>NUCLEOTIDE SEQUENCE [LARGE SCALE GENOMIC DNA]</scope>
    <source>
        <strain evidence="5">Cailab_2021Rc</strain>
        <tissue evidence="5">Muscle</tissue>
    </source>
</reference>
<proteinExistence type="predicted"/>
<gene>
    <name evidence="5" type="ORF">AAG570_004456</name>
</gene>
<dbReference type="EMBL" id="JBFDAA010000016">
    <property type="protein sequence ID" value="KAL1117128.1"/>
    <property type="molecule type" value="Genomic_DNA"/>
</dbReference>
<dbReference type="PANTHER" id="PTHR45738">
    <property type="entry name" value="POLYPHOSPHOINOSITIDE PHOSPHATASE"/>
    <property type="match status" value="1"/>
</dbReference>
<keyword evidence="6" id="KW-1185">Reference proteome</keyword>
<dbReference type="InterPro" id="IPR002013">
    <property type="entry name" value="SAC_dom"/>
</dbReference>
<dbReference type="InterPro" id="IPR043573">
    <property type="entry name" value="Fig4-like"/>
</dbReference>
<name>A0ABD0Y169_9HEMI</name>
<evidence type="ECO:0000259" key="4">
    <source>
        <dbReference type="PROSITE" id="PS50275"/>
    </source>
</evidence>
<keyword evidence="2" id="KW-0378">Hydrolase</keyword>
<comment type="caution">
    <text evidence="5">The sequence shown here is derived from an EMBL/GenBank/DDBJ whole genome shotgun (WGS) entry which is preliminary data.</text>
</comment>
<organism evidence="5 6">
    <name type="scientific">Ranatra chinensis</name>
    <dbReference type="NCBI Taxonomy" id="642074"/>
    <lineage>
        <taxon>Eukaryota</taxon>
        <taxon>Metazoa</taxon>
        <taxon>Ecdysozoa</taxon>
        <taxon>Arthropoda</taxon>
        <taxon>Hexapoda</taxon>
        <taxon>Insecta</taxon>
        <taxon>Pterygota</taxon>
        <taxon>Neoptera</taxon>
        <taxon>Paraneoptera</taxon>
        <taxon>Hemiptera</taxon>
        <taxon>Heteroptera</taxon>
        <taxon>Panheteroptera</taxon>
        <taxon>Nepomorpha</taxon>
        <taxon>Nepidae</taxon>
        <taxon>Ranatrinae</taxon>
        <taxon>Ranatra</taxon>
    </lineage>
</organism>
<sequence length="575" mass="65236">IFIVGSNNKQTSFRILKLDRTEPKELVVVDDGAEYTKYQIQNFVSKIDTNRIRGTGAKCVSAFGILGFVRFLEGYYLILVTKRMRVAAIGLHFIYKIEQTTMMYIPNESARIPHPDEARYLKMFQTVDLSSNFYFSYSYDITHTMQVNMALPVNLHCFKPSPDNVSKSAEDRKDARPPPMMKIVDYAVRSEPNRRFVWNLHLLSEVEGKLHPDWLLHMIHGFIAQSSVSIFGRSIYVTLIARRSSKYAGTRFLKRGANFTGDVANEVETEQIVEDMGVSSVDTPRLCSFVQMRGSIPGHWSQVVTKIVPKPTIAFDLSDPFAETAGRHFNHLLERYGSPIIILNLVKQREKKKHESTLSEQFSADIKYLNQFLPPQHGIQYVTFDMARKNKGKMANVMGRLGKIALSAIGKTGIFCTFPENLQKGVIRVNCVDCLDRTNTAQFALGKCALGFQLSALGLLSSGELDFDCDCTRLLEVLYEDHGDTLALQYGGSQLVHRIKTYRKTAPWTSQANDITQTLSRYYSNTFSDAEKQHAINLFLGLYVPSENVLPIWELTTDYYLHHSSAMQLDPPRPT</sequence>
<dbReference type="AlphaFoldDB" id="A0ABD0Y169"/>
<feature type="non-terminal residue" evidence="5">
    <location>
        <position position="1"/>
    </location>
</feature>
<dbReference type="PANTHER" id="PTHR45738:SF5">
    <property type="entry name" value="POLYPHOSPHOINOSITIDE PHOSPHATASE"/>
    <property type="match status" value="1"/>
</dbReference>
<dbReference type="GO" id="GO:0016787">
    <property type="term" value="F:hydrolase activity"/>
    <property type="evidence" value="ECO:0007669"/>
    <property type="project" value="UniProtKB-KW"/>
</dbReference>
<protein>
    <recommendedName>
        <fullName evidence="4">SAC domain-containing protein</fullName>
    </recommendedName>
</protein>
<evidence type="ECO:0000256" key="2">
    <source>
        <dbReference type="ARBA" id="ARBA00022801"/>
    </source>
</evidence>
<dbReference type="GO" id="GO:0012505">
    <property type="term" value="C:endomembrane system"/>
    <property type="evidence" value="ECO:0007669"/>
    <property type="project" value="UniProtKB-SubCell"/>
</dbReference>
<evidence type="ECO:0000313" key="6">
    <source>
        <dbReference type="Proteomes" id="UP001558652"/>
    </source>
</evidence>
<dbReference type="Pfam" id="PF02383">
    <property type="entry name" value="Syja_N"/>
    <property type="match status" value="1"/>
</dbReference>
<dbReference type="Proteomes" id="UP001558652">
    <property type="component" value="Unassembled WGS sequence"/>
</dbReference>
<dbReference type="PROSITE" id="PS50275">
    <property type="entry name" value="SAC"/>
    <property type="match status" value="1"/>
</dbReference>
<evidence type="ECO:0000256" key="1">
    <source>
        <dbReference type="ARBA" id="ARBA00004308"/>
    </source>
</evidence>
<comment type="subcellular location">
    <subcellularLocation>
        <location evidence="1">Endomembrane system</location>
    </subcellularLocation>
</comment>